<name>A0A7I9VGB7_9BACT</name>
<keyword evidence="1" id="KW-0732">Signal</keyword>
<dbReference type="EMBL" id="BJTG01000001">
    <property type="protein sequence ID" value="GEJ55442.1"/>
    <property type="molecule type" value="Genomic_DNA"/>
</dbReference>
<feature type="chain" id="PRO_5029769609" description="Phosphatidic acid phosphatase type 2/haloperoxidase domain-containing protein" evidence="1">
    <location>
        <begin position="32"/>
        <end position="270"/>
    </location>
</feature>
<evidence type="ECO:0000256" key="1">
    <source>
        <dbReference type="SAM" id="SignalP"/>
    </source>
</evidence>
<feature type="signal peptide" evidence="1">
    <location>
        <begin position="1"/>
        <end position="31"/>
    </location>
</feature>
<gene>
    <name evidence="3" type="ORF">AMYX_01830</name>
</gene>
<proteinExistence type="predicted"/>
<reference evidence="4" key="1">
    <citation type="journal article" date="2020" name="Appl. Environ. Microbiol.">
        <title>Diazotrophic Anaeromyxobacter Isolates from Soils.</title>
        <authorList>
            <person name="Masuda Y."/>
            <person name="Yamanaka H."/>
            <person name="Xu Z.X."/>
            <person name="Shiratori Y."/>
            <person name="Aono T."/>
            <person name="Amachi S."/>
            <person name="Senoo K."/>
            <person name="Itoh H."/>
        </authorList>
    </citation>
    <scope>NUCLEOTIDE SEQUENCE [LARGE SCALE GENOMIC DNA]</scope>
    <source>
        <strain evidence="4">R267</strain>
    </source>
</reference>
<protein>
    <recommendedName>
        <fullName evidence="2">Phosphatidic acid phosphatase type 2/haloperoxidase domain-containing protein</fullName>
    </recommendedName>
</protein>
<evidence type="ECO:0000259" key="2">
    <source>
        <dbReference type="SMART" id="SM00014"/>
    </source>
</evidence>
<dbReference type="SUPFAM" id="SSF48317">
    <property type="entry name" value="Acid phosphatase/Vanadium-dependent haloperoxidase"/>
    <property type="match status" value="1"/>
</dbReference>
<dbReference type="Proteomes" id="UP000503640">
    <property type="component" value="Unassembled WGS sequence"/>
</dbReference>
<sequence>MNFPMLPPAPPAMRLVAAAVLSLALAAPACGEDPALRPTYDLAVDGAVTGAAAAGTLTLLALKNTLAPAECRWCTPPGFDGDLARSLAWGNRDLASKGSDVLQVAIGAGALGYAVLDGRRRGDLEAGLANALLITEATSLALLVDESVKYAVGRARPYAWLGGTRTADRDANLSFFSGHTTFAFAVAASTSTLLVEQGAPDAALVSVAAFALAGTTGYLRLAAQQHYLSDVLAGAAVGTAIGWAVPHFFHAPREGGLRLQPAPGGIAFAW</sequence>
<dbReference type="InterPro" id="IPR036938">
    <property type="entry name" value="PAP2/HPO_sf"/>
</dbReference>
<dbReference type="Pfam" id="PF01569">
    <property type="entry name" value="PAP2"/>
    <property type="match status" value="1"/>
</dbReference>
<organism evidence="3 4">
    <name type="scientific">Anaeromyxobacter diazotrophicus</name>
    <dbReference type="NCBI Taxonomy" id="2590199"/>
    <lineage>
        <taxon>Bacteria</taxon>
        <taxon>Pseudomonadati</taxon>
        <taxon>Myxococcota</taxon>
        <taxon>Myxococcia</taxon>
        <taxon>Myxococcales</taxon>
        <taxon>Cystobacterineae</taxon>
        <taxon>Anaeromyxobacteraceae</taxon>
        <taxon>Anaeromyxobacter</taxon>
    </lineage>
</organism>
<dbReference type="AlphaFoldDB" id="A0A7I9VGB7"/>
<keyword evidence="4" id="KW-1185">Reference proteome</keyword>
<feature type="domain" description="Phosphatidic acid phosphatase type 2/haloperoxidase" evidence="2">
    <location>
        <begin position="126"/>
        <end position="246"/>
    </location>
</feature>
<evidence type="ECO:0000313" key="3">
    <source>
        <dbReference type="EMBL" id="GEJ55442.1"/>
    </source>
</evidence>
<comment type="caution">
    <text evidence="3">The sequence shown here is derived from an EMBL/GenBank/DDBJ whole genome shotgun (WGS) entry which is preliminary data.</text>
</comment>
<dbReference type="InterPro" id="IPR000326">
    <property type="entry name" value="PAP2/HPO"/>
</dbReference>
<dbReference type="Gene3D" id="1.20.144.10">
    <property type="entry name" value="Phosphatidic acid phosphatase type 2/haloperoxidase"/>
    <property type="match status" value="1"/>
</dbReference>
<accession>A0A7I9VGB7</accession>
<evidence type="ECO:0000313" key="4">
    <source>
        <dbReference type="Proteomes" id="UP000503640"/>
    </source>
</evidence>
<dbReference type="SMART" id="SM00014">
    <property type="entry name" value="acidPPc"/>
    <property type="match status" value="1"/>
</dbReference>